<sequence length="185" mass="21573">MKNNIRLIKDRLNKDLFSNVHSSCIECEYSDCKGVIHIIESEVDELVDIGAEIVCLNDNINLLNTFDNDESGNIDLTHQSLTYKLRDSKGDCKIQKNKPLFCMLLPFMIVNYLDGKIYWALSKKCSYYDYLVSNSKVEDIIEQFIDYLEEIPSQIYNEITSTFIKTKEVVHYIYSDEEVKIIKEI</sequence>
<proteinExistence type="predicted"/>
<organism evidence="1 2">
    <name type="scientific">Anaerococcus faecalis</name>
    <dbReference type="NCBI Taxonomy" id="2742993"/>
    <lineage>
        <taxon>Bacteria</taxon>
        <taxon>Bacillati</taxon>
        <taxon>Bacillota</taxon>
        <taxon>Tissierellia</taxon>
        <taxon>Tissierellales</taxon>
        <taxon>Peptoniphilaceae</taxon>
        <taxon>Anaerococcus</taxon>
    </lineage>
</organism>
<evidence type="ECO:0008006" key="3">
    <source>
        <dbReference type="Google" id="ProtNLM"/>
    </source>
</evidence>
<accession>A0ABX2N7W1</accession>
<name>A0ABX2N7W1_9FIRM</name>
<reference evidence="1 2" key="1">
    <citation type="submission" date="2020-06" db="EMBL/GenBank/DDBJ databases">
        <title>Anaerococcus sp. nov., isolated form swine feces.</title>
        <authorList>
            <person name="Yu S."/>
        </authorList>
    </citation>
    <scope>NUCLEOTIDE SEQUENCE [LARGE SCALE GENOMIC DNA]</scope>
    <source>
        <strain evidence="1 2">AGMB00486</strain>
    </source>
</reference>
<protein>
    <recommendedName>
        <fullName evidence="3">DUF4365 domain-containing protein</fullName>
    </recommendedName>
</protein>
<dbReference type="EMBL" id="JABVBA010000001">
    <property type="protein sequence ID" value="NVF10778.1"/>
    <property type="molecule type" value="Genomic_DNA"/>
</dbReference>
<evidence type="ECO:0000313" key="2">
    <source>
        <dbReference type="Proteomes" id="UP000540919"/>
    </source>
</evidence>
<evidence type="ECO:0000313" key="1">
    <source>
        <dbReference type="EMBL" id="NVF10778.1"/>
    </source>
</evidence>
<gene>
    <name evidence="1" type="ORF">HV819_01975</name>
</gene>
<comment type="caution">
    <text evidence="1">The sequence shown here is derived from an EMBL/GenBank/DDBJ whole genome shotgun (WGS) entry which is preliminary data.</text>
</comment>
<dbReference type="RefSeq" id="WP_176269391.1">
    <property type="nucleotide sequence ID" value="NZ_JABVBA010000001.1"/>
</dbReference>
<dbReference type="Proteomes" id="UP000540919">
    <property type="component" value="Unassembled WGS sequence"/>
</dbReference>
<keyword evidence="2" id="KW-1185">Reference proteome</keyword>